<comment type="caution">
    <text evidence="5">The sequence shown here is derived from an EMBL/GenBank/DDBJ whole genome shotgun (WGS) entry which is preliminary data.</text>
</comment>
<dbReference type="GO" id="GO:0008171">
    <property type="term" value="F:O-methyltransferase activity"/>
    <property type="evidence" value="ECO:0007669"/>
    <property type="project" value="InterPro"/>
</dbReference>
<dbReference type="AlphaFoldDB" id="A0A9Q1B9L3"/>
<organism evidence="5 6">
    <name type="scientific">Phrynocephalus forsythii</name>
    <dbReference type="NCBI Taxonomy" id="171643"/>
    <lineage>
        <taxon>Eukaryota</taxon>
        <taxon>Metazoa</taxon>
        <taxon>Chordata</taxon>
        <taxon>Craniata</taxon>
        <taxon>Vertebrata</taxon>
        <taxon>Euteleostomi</taxon>
        <taxon>Lepidosauria</taxon>
        <taxon>Squamata</taxon>
        <taxon>Bifurcata</taxon>
        <taxon>Unidentata</taxon>
        <taxon>Episquamata</taxon>
        <taxon>Toxicofera</taxon>
        <taxon>Iguania</taxon>
        <taxon>Acrodonta</taxon>
        <taxon>Agamidae</taxon>
        <taxon>Agaminae</taxon>
        <taxon>Phrynocephalus</taxon>
    </lineage>
</organism>
<sequence length="79" mass="9226">HMTDYFPRRGLKKKLFPEADLYIMARVLHDYDDEKCVQLLTRPHKTCRPGGGVPVIEMVLREHRCVPLGRCYCVVIGRK</sequence>
<dbReference type="InterPro" id="IPR001077">
    <property type="entry name" value="COMT_C"/>
</dbReference>
<dbReference type="Pfam" id="PF00891">
    <property type="entry name" value="Methyltransf_2"/>
    <property type="match status" value="1"/>
</dbReference>
<gene>
    <name evidence="5" type="ORF">JRQ81_001775</name>
</gene>
<keyword evidence="1" id="KW-0489">Methyltransferase</keyword>
<accession>A0A9Q1B9L3</accession>
<keyword evidence="2" id="KW-0808">Transferase</keyword>
<dbReference type="InterPro" id="IPR029063">
    <property type="entry name" value="SAM-dependent_MTases_sf"/>
</dbReference>
<dbReference type="GO" id="GO:0032259">
    <property type="term" value="P:methylation"/>
    <property type="evidence" value="ECO:0007669"/>
    <property type="project" value="UniProtKB-KW"/>
</dbReference>
<dbReference type="OrthoDB" id="1606438at2759"/>
<feature type="domain" description="O-methyltransferase C-terminal" evidence="4">
    <location>
        <begin position="13"/>
        <end position="64"/>
    </location>
</feature>
<name>A0A9Q1B9L3_9SAUR</name>
<dbReference type="PROSITE" id="PS51683">
    <property type="entry name" value="SAM_OMT_II"/>
    <property type="match status" value="1"/>
</dbReference>
<dbReference type="SUPFAM" id="SSF53335">
    <property type="entry name" value="S-adenosyl-L-methionine-dependent methyltransferases"/>
    <property type="match status" value="1"/>
</dbReference>
<evidence type="ECO:0000313" key="6">
    <source>
        <dbReference type="Proteomes" id="UP001142489"/>
    </source>
</evidence>
<evidence type="ECO:0000313" key="5">
    <source>
        <dbReference type="EMBL" id="KAJ7345825.1"/>
    </source>
</evidence>
<evidence type="ECO:0000259" key="4">
    <source>
        <dbReference type="Pfam" id="PF00891"/>
    </source>
</evidence>
<dbReference type="Proteomes" id="UP001142489">
    <property type="component" value="Unassembled WGS sequence"/>
</dbReference>
<feature type="non-terminal residue" evidence="5">
    <location>
        <position position="1"/>
    </location>
</feature>
<protein>
    <recommendedName>
        <fullName evidence="4">O-methyltransferase C-terminal domain-containing protein</fullName>
    </recommendedName>
</protein>
<dbReference type="InterPro" id="IPR016461">
    <property type="entry name" value="COMT-like"/>
</dbReference>
<keyword evidence="3" id="KW-0949">S-adenosyl-L-methionine</keyword>
<reference evidence="5" key="1">
    <citation type="journal article" date="2023" name="DNA Res.">
        <title>Chromosome-level genome assembly of Phrynocephalus forsythii using third-generation DNA sequencing and Hi-C analysis.</title>
        <authorList>
            <person name="Qi Y."/>
            <person name="Zhao W."/>
            <person name="Zhao Y."/>
            <person name="Niu C."/>
            <person name="Cao S."/>
            <person name="Zhang Y."/>
        </authorList>
    </citation>
    <scope>NUCLEOTIDE SEQUENCE</scope>
    <source>
        <tissue evidence="5">Muscle</tissue>
    </source>
</reference>
<evidence type="ECO:0000256" key="3">
    <source>
        <dbReference type="ARBA" id="ARBA00022691"/>
    </source>
</evidence>
<evidence type="ECO:0000256" key="2">
    <source>
        <dbReference type="ARBA" id="ARBA00022679"/>
    </source>
</evidence>
<proteinExistence type="predicted"/>
<evidence type="ECO:0000256" key="1">
    <source>
        <dbReference type="ARBA" id="ARBA00022603"/>
    </source>
</evidence>
<dbReference type="Gene3D" id="3.40.50.150">
    <property type="entry name" value="Vaccinia Virus protein VP39"/>
    <property type="match status" value="1"/>
</dbReference>
<keyword evidence="6" id="KW-1185">Reference proteome</keyword>
<dbReference type="EMBL" id="JAPFRF010000001">
    <property type="protein sequence ID" value="KAJ7345825.1"/>
    <property type="molecule type" value="Genomic_DNA"/>
</dbReference>